<evidence type="ECO:0008006" key="9">
    <source>
        <dbReference type="Google" id="ProtNLM"/>
    </source>
</evidence>
<dbReference type="Proteomes" id="UP001569175">
    <property type="component" value="Unassembled WGS sequence"/>
</dbReference>
<evidence type="ECO:0000256" key="1">
    <source>
        <dbReference type="ARBA" id="ARBA00004651"/>
    </source>
</evidence>
<reference evidence="7 8" key="1">
    <citation type="submission" date="2024-06" db="EMBL/GenBank/DDBJ databases">
        <authorList>
            <person name="Steensen K."/>
            <person name="Seneca J."/>
            <person name="Bartlau N."/>
            <person name="Yu A.X."/>
            <person name="Polz M.F."/>
        </authorList>
    </citation>
    <scope>NUCLEOTIDE SEQUENCE [LARGE SCALE GENOMIC DNA]</scope>
    <source>
        <strain evidence="7 8">1F9</strain>
    </source>
</reference>
<name>A0ABV4KPC5_9VIBR</name>
<evidence type="ECO:0000313" key="8">
    <source>
        <dbReference type="Proteomes" id="UP001569175"/>
    </source>
</evidence>
<evidence type="ECO:0000256" key="4">
    <source>
        <dbReference type="ARBA" id="ARBA00022989"/>
    </source>
</evidence>
<dbReference type="RefSeq" id="WP_371707622.1">
    <property type="nucleotide sequence ID" value="NZ_JBGOOL010000021.1"/>
</dbReference>
<feature type="transmembrane region" description="Helical" evidence="6">
    <location>
        <begin position="297"/>
        <end position="318"/>
    </location>
</feature>
<evidence type="ECO:0000256" key="3">
    <source>
        <dbReference type="ARBA" id="ARBA00022692"/>
    </source>
</evidence>
<dbReference type="EMBL" id="JBGOOL010000021">
    <property type="protein sequence ID" value="MEZ8053391.1"/>
    <property type="molecule type" value="Genomic_DNA"/>
</dbReference>
<keyword evidence="8" id="KW-1185">Reference proteome</keyword>
<feature type="transmembrane region" description="Helical" evidence="6">
    <location>
        <begin position="330"/>
        <end position="350"/>
    </location>
</feature>
<dbReference type="PANTHER" id="PTHR30250:SF11">
    <property type="entry name" value="O-ANTIGEN TRANSPORTER-RELATED"/>
    <property type="match status" value="1"/>
</dbReference>
<organism evidence="7 8">
    <name type="scientific">Vibrio atlanticus</name>
    <dbReference type="NCBI Taxonomy" id="693153"/>
    <lineage>
        <taxon>Bacteria</taxon>
        <taxon>Pseudomonadati</taxon>
        <taxon>Pseudomonadota</taxon>
        <taxon>Gammaproteobacteria</taxon>
        <taxon>Vibrionales</taxon>
        <taxon>Vibrionaceae</taxon>
        <taxon>Vibrio</taxon>
    </lineage>
</organism>
<proteinExistence type="predicted"/>
<evidence type="ECO:0000313" key="7">
    <source>
        <dbReference type="EMBL" id="MEZ8053391.1"/>
    </source>
</evidence>
<keyword evidence="2" id="KW-1003">Cell membrane</keyword>
<gene>
    <name evidence="7" type="ORF">ACED57_09540</name>
</gene>
<evidence type="ECO:0000256" key="2">
    <source>
        <dbReference type="ARBA" id="ARBA00022475"/>
    </source>
</evidence>
<keyword evidence="4 6" id="KW-1133">Transmembrane helix</keyword>
<accession>A0ABV4KPC5</accession>
<feature type="transmembrane region" description="Helical" evidence="6">
    <location>
        <begin position="268"/>
        <end position="291"/>
    </location>
</feature>
<keyword evidence="5 6" id="KW-0472">Membrane</keyword>
<evidence type="ECO:0000256" key="6">
    <source>
        <dbReference type="SAM" id="Phobius"/>
    </source>
</evidence>
<keyword evidence="3 6" id="KW-0812">Transmembrane</keyword>
<dbReference type="InterPro" id="IPR050833">
    <property type="entry name" value="Poly_Biosynth_Transport"/>
</dbReference>
<feature type="transmembrane region" description="Helical" evidence="6">
    <location>
        <begin position="228"/>
        <end position="248"/>
    </location>
</feature>
<protein>
    <recommendedName>
        <fullName evidence="9">Polysaccharide biosynthesis protein</fullName>
    </recommendedName>
</protein>
<comment type="subcellular location">
    <subcellularLocation>
        <location evidence="1">Cell membrane</location>
        <topology evidence="1">Multi-pass membrane protein</topology>
    </subcellularLocation>
</comment>
<feature type="transmembrane region" description="Helical" evidence="6">
    <location>
        <begin position="7"/>
        <end position="26"/>
    </location>
</feature>
<sequence>MFLALFSSRVFSAVFKLFLVFFVSYFYNDNALIFSQAWSLYLFFIPFICFGFVDYFFRHDSSQECGEENYFRITVYCMTVFFVIALVIYGSLAYLNDIYLNAIFLILVVYAYSQSLLICFERYCQIYNKLKILMRLQVFVNISSFLLCVIFYINEWPLNYLLVSIIFFTLSPLIYFYINDELEQATPSYYAFKKVIKGSISFGFISLAYIVLSRGEQLIFSFFADENFASYFLAARFTDVTYFIMAIFSQVNLGRNYQEGRELRISNYILFSALSIIATVLMTKIGMVIFNVQDVDFFEILMFLLPSVIIKSAVTFFSDKLFSINRELSLVIPLSILVILSLAINTIAIYKLSVTGALVGLYLSLFFQLTVTYVLVKRSNDAA</sequence>
<comment type="caution">
    <text evidence="7">The sequence shown here is derived from an EMBL/GenBank/DDBJ whole genome shotgun (WGS) entry which is preliminary data.</text>
</comment>
<feature type="transmembrane region" description="Helical" evidence="6">
    <location>
        <begin position="132"/>
        <end position="153"/>
    </location>
</feature>
<feature type="transmembrane region" description="Helical" evidence="6">
    <location>
        <begin position="69"/>
        <end position="92"/>
    </location>
</feature>
<feature type="transmembrane region" description="Helical" evidence="6">
    <location>
        <begin position="199"/>
        <end position="222"/>
    </location>
</feature>
<feature type="transmembrane region" description="Helical" evidence="6">
    <location>
        <begin position="356"/>
        <end position="376"/>
    </location>
</feature>
<evidence type="ECO:0000256" key="5">
    <source>
        <dbReference type="ARBA" id="ARBA00023136"/>
    </source>
</evidence>
<feature type="transmembrane region" description="Helical" evidence="6">
    <location>
        <begin position="38"/>
        <end position="57"/>
    </location>
</feature>
<feature type="transmembrane region" description="Helical" evidence="6">
    <location>
        <begin position="98"/>
        <end position="120"/>
    </location>
</feature>
<feature type="transmembrane region" description="Helical" evidence="6">
    <location>
        <begin position="159"/>
        <end position="178"/>
    </location>
</feature>
<dbReference type="PANTHER" id="PTHR30250">
    <property type="entry name" value="PST FAMILY PREDICTED COLANIC ACID TRANSPORTER"/>
    <property type="match status" value="1"/>
</dbReference>